<keyword evidence="3" id="KW-0489">Methyltransferase</keyword>
<sequence length="156" mass="18461">MMFEDERKYIKKDEIYTINIGTGGEISKFIKDKGIKILEIDIDEKRSPDLVMDIQNMHLLNDNSVDVIFCLEVLEHVQNPFKAVEEIKRVLKPGGIFIGSTPFVFPIHDEPDDYFRYTKYGILNLLLYPEIISLFMFMLSPLYYIWYFRSILRMGF</sequence>
<dbReference type="Proteomes" id="UP000009227">
    <property type="component" value="Chromosome"/>
</dbReference>
<dbReference type="HOGENOM" id="CLU_1682704_0_0_2"/>
<evidence type="ECO:0000259" key="2">
    <source>
        <dbReference type="Pfam" id="PF08241"/>
    </source>
</evidence>
<dbReference type="AlphaFoldDB" id="F6BAB2"/>
<reference evidence="3 4" key="1">
    <citation type="submission" date="2011-05" db="EMBL/GenBank/DDBJ databases">
        <title>Complete sequence of Methanotorris igneus Kol 5.</title>
        <authorList>
            <consortium name="US DOE Joint Genome Institute"/>
            <person name="Lucas S."/>
            <person name="Han J."/>
            <person name="Lapidus A."/>
            <person name="Cheng J.-F."/>
            <person name="Goodwin L."/>
            <person name="Pitluck S."/>
            <person name="Peters L."/>
            <person name="Mikhailova N."/>
            <person name="Chertkov O."/>
            <person name="Han C."/>
            <person name="Tapia R."/>
            <person name="Land M."/>
            <person name="Hauser L."/>
            <person name="Kyrpides N."/>
            <person name="Ivanova N."/>
            <person name="Pagani I."/>
            <person name="Sieprawska-Lupa M."/>
            <person name="Whitman W."/>
            <person name="Woyke T."/>
        </authorList>
    </citation>
    <scope>NUCLEOTIDE SEQUENCE [LARGE SCALE GENOMIC DNA]</scope>
    <source>
        <strain evidence="4">DSM 5666 / JCM 11834 / Kol 5</strain>
    </source>
</reference>
<dbReference type="SUPFAM" id="SSF53335">
    <property type="entry name" value="S-adenosyl-L-methionine-dependent methyltransferases"/>
    <property type="match status" value="1"/>
</dbReference>
<accession>F6BAB2</accession>
<dbReference type="KEGG" id="mig:Metig_0245"/>
<keyword evidence="4" id="KW-1185">Reference proteome</keyword>
<dbReference type="InterPro" id="IPR013216">
    <property type="entry name" value="Methyltransf_11"/>
</dbReference>
<keyword evidence="1" id="KW-0472">Membrane</keyword>
<dbReference type="OrthoDB" id="1018at2157"/>
<evidence type="ECO:0000313" key="3">
    <source>
        <dbReference type="EMBL" id="AEF95802.1"/>
    </source>
</evidence>
<keyword evidence="1" id="KW-1133">Transmembrane helix</keyword>
<keyword evidence="3" id="KW-0808">Transferase</keyword>
<evidence type="ECO:0000256" key="1">
    <source>
        <dbReference type="SAM" id="Phobius"/>
    </source>
</evidence>
<dbReference type="EMBL" id="CP002737">
    <property type="protein sequence ID" value="AEF95802.1"/>
    <property type="molecule type" value="Genomic_DNA"/>
</dbReference>
<proteinExistence type="predicted"/>
<organism evidence="4">
    <name type="scientific">Methanotorris igneus (strain DSM 5666 / JCM 11834 / Kol 5)</name>
    <dbReference type="NCBI Taxonomy" id="880724"/>
    <lineage>
        <taxon>Archaea</taxon>
        <taxon>Methanobacteriati</taxon>
        <taxon>Methanobacteriota</taxon>
        <taxon>Methanomada group</taxon>
        <taxon>Methanococci</taxon>
        <taxon>Methanococcales</taxon>
        <taxon>Methanocaldococcaceae</taxon>
        <taxon>Methanotorris</taxon>
    </lineage>
</organism>
<dbReference type="CDD" id="cd02440">
    <property type="entry name" value="AdoMet_MTases"/>
    <property type="match status" value="1"/>
</dbReference>
<protein>
    <submittedName>
        <fullName evidence="3">Methyltransferase type 11</fullName>
    </submittedName>
</protein>
<keyword evidence="1" id="KW-0812">Transmembrane</keyword>
<dbReference type="Gene3D" id="3.40.50.150">
    <property type="entry name" value="Vaccinia Virus protein VP39"/>
    <property type="match status" value="1"/>
</dbReference>
<name>F6BAB2_METIK</name>
<dbReference type="InterPro" id="IPR029063">
    <property type="entry name" value="SAM-dependent_MTases_sf"/>
</dbReference>
<dbReference type="GO" id="GO:0032259">
    <property type="term" value="P:methylation"/>
    <property type="evidence" value="ECO:0007669"/>
    <property type="project" value="UniProtKB-KW"/>
</dbReference>
<dbReference type="STRING" id="880724.Metig_0245"/>
<dbReference type="Pfam" id="PF08241">
    <property type="entry name" value="Methyltransf_11"/>
    <property type="match status" value="1"/>
</dbReference>
<dbReference type="GO" id="GO:0008757">
    <property type="term" value="F:S-adenosylmethionine-dependent methyltransferase activity"/>
    <property type="evidence" value="ECO:0007669"/>
    <property type="project" value="InterPro"/>
</dbReference>
<feature type="transmembrane region" description="Helical" evidence="1">
    <location>
        <begin position="125"/>
        <end position="146"/>
    </location>
</feature>
<gene>
    <name evidence="3" type="ordered locus">Metig_0245</name>
</gene>
<evidence type="ECO:0000313" key="4">
    <source>
        <dbReference type="Proteomes" id="UP000009227"/>
    </source>
</evidence>
<feature type="domain" description="Methyltransferase type 11" evidence="2">
    <location>
        <begin position="20"/>
        <end position="98"/>
    </location>
</feature>